<comment type="caution">
    <text evidence="1">The sequence shown here is derived from an EMBL/GenBank/DDBJ whole genome shotgun (WGS) entry which is preliminary data.</text>
</comment>
<dbReference type="RefSeq" id="WP_337107408.1">
    <property type="nucleotide sequence ID" value="NZ_JAPYKS010000013.1"/>
</dbReference>
<dbReference type="Proteomes" id="UP001387293">
    <property type="component" value="Unassembled WGS sequence"/>
</dbReference>
<reference evidence="1 2" key="1">
    <citation type="submission" date="2022-12" db="EMBL/GenBank/DDBJ databases">
        <authorList>
            <person name="Muema E."/>
        </authorList>
    </citation>
    <scope>NUCLEOTIDE SEQUENCE [LARGE SCALE GENOMIC DNA]</scope>
    <source>
        <strain evidence="2">1326</strain>
    </source>
</reference>
<sequence>MTAAETQGNCHAVLADCRRGAQRGWGGKTFYLNGRLLVAAQRKAVAGWYHVENYEGFLGASPIHFSIQTYDSLGSAPKVDGSYFYDAKQIPIALYGTVSGTRFVLCEFSNDKEFYQSPPINAARCPFSLDLNGNAVTGSWSKGTDRYAVTLKKIASLDDTGEAKIDGTVEIPFWAQTATDRFSGSYTNTSAGLCMEKVQVIKKSSRKVVQEITFADDDVCSAGMLMTTIYMNVQKWVEQGKDIISVNFQGGGAGTAVDYVFNSRTRKYQQRK</sequence>
<dbReference type="EMBL" id="JAPYKS010000013">
    <property type="protein sequence ID" value="MEI9410683.1"/>
    <property type="molecule type" value="Genomic_DNA"/>
</dbReference>
<evidence type="ECO:0000313" key="1">
    <source>
        <dbReference type="EMBL" id="MEI9410683.1"/>
    </source>
</evidence>
<proteinExistence type="predicted"/>
<accession>A0ABU8KY87</accession>
<name>A0ABU8KY87_9HYPH</name>
<evidence type="ECO:0000313" key="2">
    <source>
        <dbReference type="Proteomes" id="UP001387293"/>
    </source>
</evidence>
<gene>
    <name evidence="1" type="ORF">O7A60_18190</name>
</gene>
<protein>
    <submittedName>
        <fullName evidence="1">Uncharacterized protein</fullName>
    </submittedName>
</protein>
<organism evidence="1 2">
    <name type="scientific">Mesorhizobium salmacidum</name>
    <dbReference type="NCBI Taxonomy" id="3015171"/>
    <lineage>
        <taxon>Bacteria</taxon>
        <taxon>Pseudomonadati</taxon>
        <taxon>Pseudomonadota</taxon>
        <taxon>Alphaproteobacteria</taxon>
        <taxon>Hyphomicrobiales</taxon>
        <taxon>Phyllobacteriaceae</taxon>
        <taxon>Mesorhizobium</taxon>
    </lineage>
</organism>
<keyword evidence="2" id="KW-1185">Reference proteome</keyword>